<reference evidence="1" key="1">
    <citation type="submission" date="2022-04" db="EMBL/GenBank/DDBJ databases">
        <title>Genome of the entomopathogenic fungus Entomophthora muscae.</title>
        <authorList>
            <person name="Elya C."/>
            <person name="Lovett B.R."/>
            <person name="Lee E."/>
            <person name="Macias A.M."/>
            <person name="Hajek A.E."/>
            <person name="De Bivort B.L."/>
            <person name="Kasson M.T."/>
            <person name="De Fine Licht H.H."/>
            <person name="Stajich J.E."/>
        </authorList>
    </citation>
    <scope>NUCLEOTIDE SEQUENCE</scope>
    <source>
        <strain evidence="1">Berkeley</strain>
    </source>
</reference>
<comment type="caution">
    <text evidence="1">The sequence shown here is derived from an EMBL/GenBank/DDBJ whole genome shotgun (WGS) entry which is preliminary data.</text>
</comment>
<evidence type="ECO:0000313" key="1">
    <source>
        <dbReference type="EMBL" id="KAJ9084709.1"/>
    </source>
</evidence>
<dbReference type="Proteomes" id="UP001165960">
    <property type="component" value="Unassembled WGS sequence"/>
</dbReference>
<organism evidence="1 2">
    <name type="scientific">Entomophthora muscae</name>
    <dbReference type="NCBI Taxonomy" id="34485"/>
    <lineage>
        <taxon>Eukaryota</taxon>
        <taxon>Fungi</taxon>
        <taxon>Fungi incertae sedis</taxon>
        <taxon>Zoopagomycota</taxon>
        <taxon>Entomophthoromycotina</taxon>
        <taxon>Entomophthoromycetes</taxon>
        <taxon>Entomophthorales</taxon>
        <taxon>Entomophthoraceae</taxon>
        <taxon>Entomophthora</taxon>
    </lineage>
</organism>
<sequence>MPANIRVVPPTIETETLVLSQCPEFYAEDTLILLQATYLRLFWLGSMWIWVMIPHVVNDAIHRVLISPLLGYFEDKSLSFAFALQNEAGSELENTIVQCPDPAQLTCPTHACGE</sequence>
<dbReference type="EMBL" id="QTSX02000814">
    <property type="protein sequence ID" value="KAJ9084709.1"/>
    <property type="molecule type" value="Genomic_DNA"/>
</dbReference>
<gene>
    <name evidence="1" type="ORF">DSO57_1021474</name>
</gene>
<proteinExistence type="predicted"/>
<name>A0ACC2UCU4_9FUNG</name>
<accession>A0ACC2UCU4</accession>
<evidence type="ECO:0000313" key="2">
    <source>
        <dbReference type="Proteomes" id="UP001165960"/>
    </source>
</evidence>
<keyword evidence="2" id="KW-1185">Reference proteome</keyword>
<protein>
    <submittedName>
        <fullName evidence="1">Uncharacterized protein</fullName>
    </submittedName>
</protein>